<dbReference type="Gene3D" id="1.20.120.450">
    <property type="entry name" value="dinb family like domain"/>
    <property type="match status" value="1"/>
</dbReference>
<organism evidence="4 5">
    <name type="scientific">Rubricella aquisinus</name>
    <dbReference type="NCBI Taxonomy" id="2028108"/>
    <lineage>
        <taxon>Bacteria</taxon>
        <taxon>Pseudomonadati</taxon>
        <taxon>Pseudomonadota</taxon>
        <taxon>Alphaproteobacteria</taxon>
        <taxon>Rhodobacterales</taxon>
        <taxon>Paracoccaceae</taxon>
        <taxon>Rubricella</taxon>
    </lineage>
</organism>
<evidence type="ECO:0000313" key="5">
    <source>
        <dbReference type="Proteomes" id="UP000553766"/>
    </source>
</evidence>
<feature type="binding site" evidence="3">
    <location>
        <position position="138"/>
    </location>
    <ligand>
        <name>a divalent metal cation</name>
        <dbReference type="ChEBI" id="CHEBI:60240"/>
    </ligand>
</feature>
<dbReference type="GO" id="GO:0046872">
    <property type="term" value="F:metal ion binding"/>
    <property type="evidence" value="ECO:0007669"/>
    <property type="project" value="UniProtKB-KW"/>
</dbReference>
<evidence type="ECO:0000256" key="3">
    <source>
        <dbReference type="PIRSR" id="PIRSR607837-1"/>
    </source>
</evidence>
<gene>
    <name evidence="4" type="ORF">FHS89_002777</name>
</gene>
<proteinExistence type="inferred from homology"/>
<sequence>MITTEFVQTMARYNRWQNRSLIEAASTLSDQDRWRDCGAVFRSIAETLNHILWDDRVWLARLRGDAARAAEIGARHPYTDTPRDWLDFMRQRAALDDEIMVFADGLTADDLSRTVQWTRGDEEVETTVAFNLVHMVNHQTHHRGQVHALLTRFGAAPQPTDVQMLDLLGGKG</sequence>
<dbReference type="Pfam" id="PF05163">
    <property type="entry name" value="DinB"/>
    <property type="match status" value="1"/>
</dbReference>
<comment type="similarity">
    <text evidence="1">Belongs to the DinB family.</text>
</comment>
<dbReference type="RefSeq" id="WP_184012640.1">
    <property type="nucleotide sequence ID" value="NZ_JACIJS010000008.1"/>
</dbReference>
<evidence type="ECO:0000313" key="4">
    <source>
        <dbReference type="EMBL" id="MBB5516737.1"/>
    </source>
</evidence>
<dbReference type="Proteomes" id="UP000553766">
    <property type="component" value="Unassembled WGS sequence"/>
</dbReference>
<evidence type="ECO:0000256" key="2">
    <source>
        <dbReference type="ARBA" id="ARBA00022723"/>
    </source>
</evidence>
<dbReference type="SUPFAM" id="SSF109854">
    <property type="entry name" value="DinB/YfiT-like putative metalloenzymes"/>
    <property type="match status" value="1"/>
</dbReference>
<dbReference type="PANTHER" id="PTHR37302">
    <property type="entry name" value="SLR1116 PROTEIN"/>
    <property type="match status" value="1"/>
</dbReference>
<dbReference type="EMBL" id="JACIJS010000008">
    <property type="protein sequence ID" value="MBB5516737.1"/>
    <property type="molecule type" value="Genomic_DNA"/>
</dbReference>
<dbReference type="PANTHER" id="PTHR37302:SF1">
    <property type="entry name" value="PROTEIN DINB"/>
    <property type="match status" value="1"/>
</dbReference>
<dbReference type="InterPro" id="IPR007837">
    <property type="entry name" value="DinB"/>
</dbReference>
<protein>
    <submittedName>
        <fullName evidence="4">Putative damage-inducible protein DinB</fullName>
    </submittedName>
</protein>
<evidence type="ECO:0000256" key="1">
    <source>
        <dbReference type="ARBA" id="ARBA00008635"/>
    </source>
</evidence>
<dbReference type="AlphaFoldDB" id="A0A840X7Q1"/>
<keyword evidence="5" id="KW-1185">Reference proteome</keyword>
<keyword evidence="2 3" id="KW-0479">Metal-binding</keyword>
<reference evidence="4 5" key="1">
    <citation type="submission" date="2020-08" db="EMBL/GenBank/DDBJ databases">
        <title>Genomic Encyclopedia of Type Strains, Phase IV (KMG-IV): sequencing the most valuable type-strain genomes for metagenomic binning, comparative biology and taxonomic classification.</title>
        <authorList>
            <person name="Goeker M."/>
        </authorList>
    </citation>
    <scope>NUCLEOTIDE SEQUENCE [LARGE SCALE GENOMIC DNA]</scope>
    <source>
        <strain evidence="4 5">DSM 103377</strain>
    </source>
</reference>
<feature type="binding site" evidence="3">
    <location>
        <position position="142"/>
    </location>
    <ligand>
        <name>a divalent metal cation</name>
        <dbReference type="ChEBI" id="CHEBI:60240"/>
    </ligand>
</feature>
<accession>A0A840X7Q1</accession>
<dbReference type="InterPro" id="IPR034660">
    <property type="entry name" value="DinB/YfiT-like"/>
</dbReference>
<comment type="caution">
    <text evidence="4">The sequence shown here is derived from an EMBL/GenBank/DDBJ whole genome shotgun (WGS) entry which is preliminary data.</text>
</comment>
<name>A0A840X7Q1_9RHOB</name>
<feature type="binding site" evidence="3">
    <location>
        <position position="50"/>
    </location>
    <ligand>
        <name>a divalent metal cation</name>
        <dbReference type="ChEBI" id="CHEBI:60240"/>
    </ligand>
</feature>